<name>A0A369NX42_9ACTN</name>
<sequence length="174" mass="19322">MAHFDDIYELAADNYGLITSAEAKNLGVAKSELNRWVGMGRLLKRGQGVYKLVRYVPTEYDRYAEAVALVGDGSFLFGEAVLAMHGLALANPRHISVGTTKRVRRELPEWVQPVTVSGRTVTSYEGIPSQSLAEAILECRGIVMGERLKSAVEDARREGLITKDEFEHLRKELS</sequence>
<feature type="domain" description="AbiEi antitoxin N-terminal" evidence="1">
    <location>
        <begin position="6"/>
        <end position="50"/>
    </location>
</feature>
<reference evidence="2 3" key="1">
    <citation type="journal article" date="2018" name="Elife">
        <title>Discovery and characterization of a prevalent human gut bacterial enzyme sufficient for the inactivation of a family of plant toxins.</title>
        <authorList>
            <person name="Koppel N."/>
            <person name="Bisanz J.E."/>
            <person name="Pandelia M.E."/>
            <person name="Turnbaugh P.J."/>
            <person name="Balskus E.P."/>
        </authorList>
    </citation>
    <scope>NUCLEOTIDE SEQUENCE [LARGE SCALE GENOMIC DNA]</scope>
    <source>
        <strain evidence="2 3">OB21 GAM 11</strain>
    </source>
</reference>
<protein>
    <recommendedName>
        <fullName evidence="1">AbiEi antitoxin N-terminal domain-containing protein</fullName>
    </recommendedName>
</protein>
<accession>A0A369NX42</accession>
<proteinExistence type="predicted"/>
<evidence type="ECO:0000259" key="1">
    <source>
        <dbReference type="Pfam" id="PF13338"/>
    </source>
</evidence>
<dbReference type="InterPro" id="IPR025159">
    <property type="entry name" value="AbiEi_N"/>
</dbReference>
<comment type="caution">
    <text evidence="2">The sequence shown here is derived from an EMBL/GenBank/DDBJ whole genome shotgun (WGS) entry which is preliminary data.</text>
</comment>
<evidence type="ECO:0000313" key="2">
    <source>
        <dbReference type="EMBL" id="RDC43401.1"/>
    </source>
</evidence>
<gene>
    <name evidence="2" type="ORF">C1850_08170</name>
</gene>
<organism evidence="2 3">
    <name type="scientific">Adlercreutzia equolifaciens subsp. celatus</name>
    <dbReference type="NCBI Taxonomy" id="394340"/>
    <lineage>
        <taxon>Bacteria</taxon>
        <taxon>Bacillati</taxon>
        <taxon>Actinomycetota</taxon>
        <taxon>Coriobacteriia</taxon>
        <taxon>Eggerthellales</taxon>
        <taxon>Eggerthellaceae</taxon>
        <taxon>Adlercreutzia</taxon>
    </lineage>
</organism>
<evidence type="ECO:0000313" key="3">
    <source>
        <dbReference type="Proteomes" id="UP000253805"/>
    </source>
</evidence>
<dbReference type="Proteomes" id="UP000253805">
    <property type="component" value="Unassembled WGS sequence"/>
</dbReference>
<dbReference type="EMBL" id="PPUT01000020">
    <property type="protein sequence ID" value="RDC43401.1"/>
    <property type="molecule type" value="Genomic_DNA"/>
</dbReference>
<dbReference type="AlphaFoldDB" id="A0A369NX42"/>
<dbReference type="Pfam" id="PF13338">
    <property type="entry name" value="AbiEi_4"/>
    <property type="match status" value="1"/>
</dbReference>